<dbReference type="SUPFAM" id="SSF54373">
    <property type="entry name" value="FAD-linked reductases, C-terminal domain"/>
    <property type="match status" value="1"/>
</dbReference>
<comment type="caution">
    <text evidence="4">The sequence shown here is derived from an EMBL/GenBank/DDBJ whole genome shotgun (WGS) entry which is preliminary data.</text>
</comment>
<organism evidence="4 5">
    <name type="scientific">Rhodoplanes serenus</name>
    <dbReference type="NCBI Taxonomy" id="200615"/>
    <lineage>
        <taxon>Bacteria</taxon>
        <taxon>Pseudomonadati</taxon>
        <taxon>Pseudomonadota</taxon>
        <taxon>Alphaproteobacteria</taxon>
        <taxon>Hyphomicrobiales</taxon>
        <taxon>Nitrobacteraceae</taxon>
        <taxon>Rhodoplanes</taxon>
    </lineage>
</organism>
<dbReference type="InterPro" id="IPR050631">
    <property type="entry name" value="PheA/TfdB_FAD_monoxygenase"/>
</dbReference>
<protein>
    <submittedName>
        <fullName evidence="4">4-hydroxybenzoate 3-monooxygenase (NAD(P)H)</fullName>
    </submittedName>
</protein>
<dbReference type="PANTHER" id="PTHR43476">
    <property type="entry name" value="3-(3-HYDROXY-PHENYL)PROPIONATE/3-HYDROXYCINNAMIC ACID HYDROXYLASE"/>
    <property type="match status" value="1"/>
</dbReference>
<reference evidence="5" key="1">
    <citation type="submission" date="2018-10" db="EMBL/GenBank/DDBJ databases">
        <authorList>
            <person name="Peiro R."/>
            <person name="Begona"/>
            <person name="Cbmso G."/>
            <person name="Lopez M."/>
            <person name="Gonzalez S."/>
            <person name="Sacristan E."/>
            <person name="Castillo E."/>
        </authorList>
    </citation>
    <scope>NUCLEOTIDE SEQUENCE [LARGE SCALE GENOMIC DNA]</scope>
</reference>
<dbReference type="PANTHER" id="PTHR43476:SF4">
    <property type="entry name" value="BLR0106 PROTEIN"/>
    <property type="match status" value="1"/>
</dbReference>
<dbReference type="AlphaFoldDB" id="A0A3S4BX12"/>
<dbReference type="NCBIfam" id="NF006091">
    <property type="entry name" value="PRK08243.1"/>
    <property type="match status" value="1"/>
</dbReference>
<accession>A0A3S4BX12</accession>
<dbReference type="Gene3D" id="3.50.50.60">
    <property type="entry name" value="FAD/NAD(P)-binding domain"/>
    <property type="match status" value="1"/>
</dbReference>
<evidence type="ECO:0000256" key="2">
    <source>
        <dbReference type="ARBA" id="ARBA00023027"/>
    </source>
</evidence>
<evidence type="ECO:0000259" key="3">
    <source>
        <dbReference type="Pfam" id="PF01494"/>
    </source>
</evidence>
<dbReference type="OrthoDB" id="9791689at2"/>
<evidence type="ECO:0000313" key="5">
    <source>
        <dbReference type="Proteomes" id="UP000289200"/>
    </source>
</evidence>
<keyword evidence="2" id="KW-0520">NAD</keyword>
<name>A0A3S4BX12_9BRAD</name>
<dbReference type="GO" id="GO:0071949">
    <property type="term" value="F:FAD binding"/>
    <property type="evidence" value="ECO:0007669"/>
    <property type="project" value="InterPro"/>
</dbReference>
<dbReference type="InterPro" id="IPR036188">
    <property type="entry name" value="FAD/NAD-bd_sf"/>
</dbReference>
<keyword evidence="1" id="KW-0560">Oxidoreductase</keyword>
<dbReference type="EMBL" id="UWOC01000159">
    <property type="protein sequence ID" value="VCU09513.1"/>
    <property type="molecule type" value="Genomic_DNA"/>
</dbReference>
<keyword evidence="5" id="KW-1185">Reference proteome</keyword>
<sequence length="402" mass="43573">MRTTVGIVGAGPAGLMLALLLQREGIDTVVLEARSRAHVEQRVRAGLMEQWARDLMIEIGAGARLVREGLVHNGIRLSFDGRLHAIDFRRLVGRIVTIYDQKEVVKDLIGLLLARGGRILFEAEAIGLGGLAGPAPVIRFRDGDAVRELVCDVVAGCDGFHGISRASIPDGVLTVYERGYPFGWLGILSESPPPADELIYAAHDRGFALFSMRSPTLSRLYLQCAPDEDVSRWPDARIFDELAARLGGSCPLARGRVLQKGVTSMRSVVVEPMQHGRLFLAGDAAHIQPPTGAKGMNLAFADVVVLARALAAWTRTGRTDALDAYSRVCLDRVWKAQRFSWFMTQLLHRFPDETAFDRRRRQADLVDLVGSAAAATALAENYSGLPLAAAALEAAAPFSVSG</sequence>
<evidence type="ECO:0000313" key="4">
    <source>
        <dbReference type="EMBL" id="VCU09513.1"/>
    </source>
</evidence>
<evidence type="ECO:0000256" key="1">
    <source>
        <dbReference type="ARBA" id="ARBA00023002"/>
    </source>
</evidence>
<proteinExistence type="predicted"/>
<dbReference type="RefSeq" id="WP_129609847.1">
    <property type="nucleotide sequence ID" value="NZ_UWOC01000159.1"/>
</dbReference>
<dbReference type="InterPro" id="IPR002938">
    <property type="entry name" value="FAD-bd"/>
</dbReference>
<dbReference type="Gene3D" id="3.30.9.10">
    <property type="entry name" value="D-Amino Acid Oxidase, subunit A, domain 2"/>
    <property type="match status" value="1"/>
</dbReference>
<dbReference type="GO" id="GO:0016491">
    <property type="term" value="F:oxidoreductase activity"/>
    <property type="evidence" value="ECO:0007669"/>
    <property type="project" value="UniProtKB-KW"/>
</dbReference>
<dbReference type="PRINTS" id="PR00420">
    <property type="entry name" value="RNGMNOXGNASE"/>
</dbReference>
<dbReference type="Proteomes" id="UP000289200">
    <property type="component" value="Unassembled WGS sequence"/>
</dbReference>
<dbReference type="SUPFAM" id="SSF51905">
    <property type="entry name" value="FAD/NAD(P)-binding domain"/>
    <property type="match status" value="1"/>
</dbReference>
<feature type="domain" description="FAD-binding" evidence="3">
    <location>
        <begin position="2"/>
        <end position="340"/>
    </location>
</feature>
<dbReference type="Pfam" id="PF01494">
    <property type="entry name" value="FAD_binding_3"/>
    <property type="match status" value="1"/>
</dbReference>
<gene>
    <name evidence="4" type="primary">praI</name>
    <name evidence="4" type="ORF">RHODGE_RHODGE_03197</name>
</gene>